<dbReference type="Proteomes" id="UP000822688">
    <property type="component" value="Chromosome 6"/>
</dbReference>
<sequence>MYHLFIANTQACILDSQLHLHQKIDSPQQKRERSGVRRRRGNVRIGLGHEMKGGEGIVRGGLGALGRRMRDDLEGVARGGAEGDRLWAECGGGE</sequence>
<comment type="caution">
    <text evidence="2">The sequence shown here is derived from an EMBL/GenBank/DDBJ whole genome shotgun (WGS) entry which is preliminary data.</text>
</comment>
<feature type="region of interest" description="Disordered" evidence="1">
    <location>
        <begin position="22"/>
        <end position="42"/>
    </location>
</feature>
<organism evidence="2 3">
    <name type="scientific">Ceratodon purpureus</name>
    <name type="common">Fire moss</name>
    <name type="synonym">Dicranum purpureum</name>
    <dbReference type="NCBI Taxonomy" id="3225"/>
    <lineage>
        <taxon>Eukaryota</taxon>
        <taxon>Viridiplantae</taxon>
        <taxon>Streptophyta</taxon>
        <taxon>Embryophyta</taxon>
        <taxon>Bryophyta</taxon>
        <taxon>Bryophytina</taxon>
        <taxon>Bryopsida</taxon>
        <taxon>Dicranidae</taxon>
        <taxon>Pseudoditrichales</taxon>
        <taxon>Ditrichaceae</taxon>
        <taxon>Ceratodon</taxon>
    </lineage>
</organism>
<evidence type="ECO:0000313" key="3">
    <source>
        <dbReference type="Proteomes" id="UP000822688"/>
    </source>
</evidence>
<dbReference type="AlphaFoldDB" id="A0A8T0HEQ4"/>
<protein>
    <submittedName>
        <fullName evidence="2">Uncharacterized protein</fullName>
    </submittedName>
</protein>
<feature type="compositionally biased region" description="Basic and acidic residues" evidence="1">
    <location>
        <begin position="22"/>
        <end position="35"/>
    </location>
</feature>
<name>A0A8T0HEQ4_CERPU</name>
<proteinExistence type="predicted"/>
<dbReference type="EMBL" id="CM026427">
    <property type="protein sequence ID" value="KAG0569137.1"/>
    <property type="molecule type" value="Genomic_DNA"/>
</dbReference>
<gene>
    <name evidence="2" type="ORF">KC19_6G067400</name>
</gene>
<accession>A0A8T0HEQ4</accession>
<reference evidence="2 3" key="1">
    <citation type="submission" date="2020-06" db="EMBL/GenBank/DDBJ databases">
        <title>WGS assembly of Ceratodon purpureus strain R40.</title>
        <authorList>
            <person name="Carey S.B."/>
            <person name="Jenkins J."/>
            <person name="Shu S."/>
            <person name="Lovell J.T."/>
            <person name="Sreedasyam A."/>
            <person name="Maumus F."/>
            <person name="Tiley G.P."/>
            <person name="Fernandez-Pozo N."/>
            <person name="Barry K."/>
            <person name="Chen C."/>
            <person name="Wang M."/>
            <person name="Lipzen A."/>
            <person name="Daum C."/>
            <person name="Saski C.A."/>
            <person name="Payton A.C."/>
            <person name="Mcbreen J.C."/>
            <person name="Conrad R.E."/>
            <person name="Kollar L.M."/>
            <person name="Olsson S."/>
            <person name="Huttunen S."/>
            <person name="Landis J.B."/>
            <person name="Wickett N.J."/>
            <person name="Johnson M.G."/>
            <person name="Rensing S.A."/>
            <person name="Grimwood J."/>
            <person name="Schmutz J."/>
            <person name="Mcdaniel S.F."/>
        </authorList>
    </citation>
    <scope>NUCLEOTIDE SEQUENCE [LARGE SCALE GENOMIC DNA]</scope>
    <source>
        <strain evidence="2 3">R40</strain>
    </source>
</reference>
<evidence type="ECO:0000313" key="2">
    <source>
        <dbReference type="EMBL" id="KAG0569137.1"/>
    </source>
</evidence>
<evidence type="ECO:0000256" key="1">
    <source>
        <dbReference type="SAM" id="MobiDB-lite"/>
    </source>
</evidence>
<keyword evidence="3" id="KW-1185">Reference proteome</keyword>